<dbReference type="FunFam" id="3.20.20.140:FF:000065">
    <property type="entry name" value="N-acetylglucosamine-6-phosphate deacetylase"/>
    <property type="match status" value="1"/>
</dbReference>
<evidence type="ECO:0000256" key="6">
    <source>
        <dbReference type="ARBA" id="ARBA00023277"/>
    </source>
</evidence>
<feature type="binding site" evidence="10">
    <location>
        <position position="253"/>
    </location>
    <ligand>
        <name>Zn(2+)</name>
        <dbReference type="ChEBI" id="CHEBI:29105"/>
    </ligand>
</feature>
<dbReference type="GO" id="GO:0006046">
    <property type="term" value="P:N-acetylglucosamine catabolic process"/>
    <property type="evidence" value="ECO:0007669"/>
    <property type="project" value="TreeGrafter"/>
</dbReference>
<evidence type="ECO:0000256" key="2">
    <source>
        <dbReference type="ARBA" id="ARBA00011899"/>
    </source>
</evidence>
<accession>A0AA38RIV6</accession>
<dbReference type="GO" id="GO:0016853">
    <property type="term" value="F:isomerase activity"/>
    <property type="evidence" value="ECO:0007669"/>
    <property type="project" value="UniProtKB-KW"/>
</dbReference>
<evidence type="ECO:0000256" key="3">
    <source>
        <dbReference type="ARBA" id="ARBA00018029"/>
    </source>
</evidence>
<dbReference type="EC" id="3.5.1.25" evidence="2"/>
<dbReference type="Pfam" id="PF01979">
    <property type="entry name" value="Amidohydro_1"/>
    <property type="match status" value="1"/>
</dbReference>
<name>A0AA38RIV6_9PEZI</name>
<evidence type="ECO:0000313" key="12">
    <source>
        <dbReference type="EMBL" id="KAJ9149106.1"/>
    </source>
</evidence>
<dbReference type="InterPro" id="IPR006680">
    <property type="entry name" value="Amidohydro-rel"/>
</dbReference>
<evidence type="ECO:0000256" key="4">
    <source>
        <dbReference type="ARBA" id="ARBA00022723"/>
    </source>
</evidence>
<comment type="caution">
    <text evidence="12">The sequence shown here is derived from an EMBL/GenBank/DDBJ whole genome shotgun (WGS) entry which is preliminary data.</text>
</comment>
<dbReference type="Gene3D" id="3.20.20.140">
    <property type="entry name" value="Metal-dependent hydrolases"/>
    <property type="match status" value="1"/>
</dbReference>
<protein>
    <recommendedName>
        <fullName evidence="3">N-acetylglucosamine-6-phosphate deacetylase</fullName>
        <ecNumber evidence="2">3.5.1.25</ecNumber>
    </recommendedName>
</protein>
<dbReference type="SUPFAM" id="SSF51338">
    <property type="entry name" value="Composite domain of metallo-dependent hydrolases"/>
    <property type="match status" value="1"/>
</dbReference>
<sequence>MASATDTPSIVRFTNCVLAFDGTEQPDDLYICQAAGKIVPKPSPSEPVRTVDLGGRLLSPGLIDVQLNGAMGLNFSDVPATEPEMAGYAEAVDRTFTGLIKTGVTSLLPTLVTAKSEVFKRAIPYVAPKGHLRDASAGAESLGIHCEGPFISPAKKGAHAADLLQIPSAGAKTIEEFYGLENLKPPSVGEADAQNSRPAPIRKITVAPELPGMYDAIRDLTRDYGTVISLGHSGATYEQGLEGIRAGATMLTHTFNAMEPFLHRKPGLVGLIGAPETELKKMDGKLSRPFFGLITDDIHVHPSCVRAAWAMHEEGCIVTTDGTAATGLDLPDGVHQWKTGGRRVIKSGRKLFLEGTDTIAGGTTTLLQCVSNLIRWTGVSPARALKTVTGNPAKMLGLEDVKGTLRPGADADLLVLSWDGANGQQELKVDEVWKFGTQVFVAADAQS</sequence>
<dbReference type="PANTHER" id="PTHR11113">
    <property type="entry name" value="N-ACETYLGLUCOSAMINE-6-PHOSPHATE DEACETYLASE"/>
    <property type="match status" value="1"/>
</dbReference>
<evidence type="ECO:0000256" key="9">
    <source>
        <dbReference type="PIRSR" id="PIRSR038994-2"/>
    </source>
</evidence>
<feature type="binding site" evidence="9">
    <location>
        <position position="264"/>
    </location>
    <ligand>
        <name>substrate</name>
    </ligand>
</feature>
<evidence type="ECO:0000259" key="11">
    <source>
        <dbReference type="Pfam" id="PF01979"/>
    </source>
</evidence>
<comment type="cofactor">
    <cofactor evidence="10">
        <name>a divalent metal cation</name>
        <dbReference type="ChEBI" id="CHEBI:60240"/>
    </cofactor>
    <text evidence="10">Binds 1 divalent metal cation per subunit.</text>
</comment>
<dbReference type="InterPro" id="IPR032466">
    <property type="entry name" value="Metal_Hydrolase"/>
</dbReference>
<dbReference type="InterPro" id="IPR011059">
    <property type="entry name" value="Metal-dep_hydrolase_composite"/>
</dbReference>
<dbReference type="AlphaFoldDB" id="A0AA38RIV6"/>
<feature type="binding site" evidence="10">
    <location>
        <position position="147"/>
    </location>
    <ligand>
        <name>Zn(2+)</name>
        <dbReference type="ChEBI" id="CHEBI:29105"/>
    </ligand>
</feature>
<dbReference type="InterPro" id="IPR003764">
    <property type="entry name" value="GlcNAc_6-P_deAcase"/>
</dbReference>
<dbReference type="EMBL" id="JANBVO010000011">
    <property type="protein sequence ID" value="KAJ9149106.1"/>
    <property type="molecule type" value="Genomic_DNA"/>
</dbReference>
<keyword evidence="12" id="KW-0413">Isomerase</keyword>
<evidence type="ECO:0000256" key="7">
    <source>
        <dbReference type="ARBA" id="ARBA00047647"/>
    </source>
</evidence>
<gene>
    <name evidence="12" type="ORF">NKR23_g4724</name>
</gene>
<dbReference type="PANTHER" id="PTHR11113:SF14">
    <property type="entry name" value="N-ACETYLGLUCOSAMINE-6-PHOSPHATE DEACETYLASE"/>
    <property type="match status" value="1"/>
</dbReference>
<evidence type="ECO:0000256" key="10">
    <source>
        <dbReference type="PIRSR" id="PIRSR038994-3"/>
    </source>
</evidence>
<proteinExistence type="inferred from homology"/>
<evidence type="ECO:0000256" key="1">
    <source>
        <dbReference type="ARBA" id="ARBA00010716"/>
    </source>
</evidence>
<feature type="active site" description="Proton donor/acceptor" evidence="8">
    <location>
        <position position="321"/>
    </location>
</feature>
<dbReference type="PIRSF" id="PIRSF038994">
    <property type="entry name" value="NagA"/>
    <property type="match status" value="1"/>
</dbReference>
<keyword evidence="4 10" id="KW-0479">Metal-binding</keyword>
<keyword evidence="6" id="KW-0119">Carbohydrate metabolism</keyword>
<dbReference type="Proteomes" id="UP001174694">
    <property type="component" value="Unassembled WGS sequence"/>
</dbReference>
<dbReference type="GO" id="GO:0046872">
    <property type="term" value="F:metal ion binding"/>
    <property type="evidence" value="ECO:0007669"/>
    <property type="project" value="UniProtKB-KW"/>
</dbReference>
<feature type="binding site" evidence="9">
    <location>
        <begin position="359"/>
        <end position="361"/>
    </location>
    <ligand>
        <name>substrate</name>
    </ligand>
</feature>
<dbReference type="SUPFAM" id="SSF51556">
    <property type="entry name" value="Metallo-dependent hydrolases"/>
    <property type="match status" value="1"/>
</dbReference>
<feature type="binding site" evidence="9">
    <location>
        <position position="299"/>
    </location>
    <ligand>
        <name>substrate</name>
    </ligand>
</feature>
<evidence type="ECO:0000313" key="13">
    <source>
        <dbReference type="Proteomes" id="UP001174694"/>
    </source>
</evidence>
<feature type="binding site" evidence="9">
    <location>
        <position position="158"/>
    </location>
    <ligand>
        <name>substrate</name>
    </ligand>
</feature>
<evidence type="ECO:0000256" key="5">
    <source>
        <dbReference type="ARBA" id="ARBA00022801"/>
    </source>
</evidence>
<dbReference type="GO" id="GO:0008448">
    <property type="term" value="F:N-acetylglucosamine-6-phosphate deacetylase activity"/>
    <property type="evidence" value="ECO:0007669"/>
    <property type="project" value="UniProtKB-EC"/>
</dbReference>
<keyword evidence="13" id="KW-1185">Reference proteome</keyword>
<reference evidence="12" key="1">
    <citation type="submission" date="2022-07" db="EMBL/GenBank/DDBJ databases">
        <title>Fungi with potential for degradation of polypropylene.</title>
        <authorList>
            <person name="Gostincar C."/>
        </authorList>
    </citation>
    <scope>NUCLEOTIDE SEQUENCE</scope>
    <source>
        <strain evidence="12">EXF-13308</strain>
    </source>
</reference>
<feature type="domain" description="Amidohydrolase-related" evidence="11">
    <location>
        <begin position="58"/>
        <end position="434"/>
    </location>
</feature>
<organism evidence="12 13">
    <name type="scientific">Pleurostoma richardsiae</name>
    <dbReference type="NCBI Taxonomy" id="41990"/>
    <lineage>
        <taxon>Eukaryota</taxon>
        <taxon>Fungi</taxon>
        <taxon>Dikarya</taxon>
        <taxon>Ascomycota</taxon>
        <taxon>Pezizomycotina</taxon>
        <taxon>Sordariomycetes</taxon>
        <taxon>Sordariomycetidae</taxon>
        <taxon>Calosphaeriales</taxon>
        <taxon>Pleurostomataceae</taxon>
        <taxon>Pleurostoma</taxon>
    </lineage>
</organism>
<comment type="catalytic activity">
    <reaction evidence="7">
        <text>N-acetyl-D-glucosamine 6-phosphate + H2O = D-glucosamine 6-phosphate + acetate</text>
        <dbReference type="Rhea" id="RHEA:22936"/>
        <dbReference type="ChEBI" id="CHEBI:15377"/>
        <dbReference type="ChEBI" id="CHEBI:30089"/>
        <dbReference type="ChEBI" id="CHEBI:57513"/>
        <dbReference type="ChEBI" id="CHEBI:58725"/>
        <dbReference type="EC" id="3.5.1.25"/>
    </reaction>
</comment>
<comment type="similarity">
    <text evidence="1">Belongs to the metallo-dependent hydrolases superfamily. NagA family.</text>
</comment>
<keyword evidence="5" id="KW-0378">Hydrolase</keyword>
<evidence type="ECO:0000256" key="8">
    <source>
        <dbReference type="PIRSR" id="PIRSR038994-1"/>
    </source>
</evidence>
<feature type="binding site" evidence="10">
    <location>
        <position position="232"/>
    </location>
    <ligand>
        <name>Zn(2+)</name>
        <dbReference type="ChEBI" id="CHEBI:29105"/>
    </ligand>
</feature>
<feature type="binding site" evidence="9">
    <location>
        <begin position="256"/>
        <end position="257"/>
    </location>
    <ligand>
        <name>substrate</name>
    </ligand>
</feature>